<dbReference type="PANTHER" id="PTHR43861">
    <property type="entry name" value="TRANS-ACONITATE 2-METHYLTRANSFERASE-RELATED"/>
    <property type="match status" value="1"/>
</dbReference>
<dbReference type="InterPro" id="IPR029063">
    <property type="entry name" value="SAM-dependent_MTases_sf"/>
</dbReference>
<evidence type="ECO:0000259" key="2">
    <source>
        <dbReference type="Pfam" id="PF13649"/>
    </source>
</evidence>
<organism evidence="3 4">
    <name type="scientific">Sediminicola luteus</name>
    <dbReference type="NCBI Taxonomy" id="319238"/>
    <lineage>
        <taxon>Bacteria</taxon>
        <taxon>Pseudomonadati</taxon>
        <taxon>Bacteroidota</taxon>
        <taxon>Flavobacteriia</taxon>
        <taxon>Flavobacteriales</taxon>
        <taxon>Flavobacteriaceae</taxon>
        <taxon>Sediminicola</taxon>
    </lineage>
</organism>
<evidence type="ECO:0000256" key="1">
    <source>
        <dbReference type="ARBA" id="ARBA00022679"/>
    </source>
</evidence>
<protein>
    <submittedName>
        <fullName evidence="3">Methyltransferase domain-containing protein</fullName>
    </submittedName>
</protein>
<reference evidence="3 4" key="1">
    <citation type="submission" date="2024-07" db="EMBL/GenBank/DDBJ databases">
        <title>The genome sequence of type strain Sediminicola luteus GDMCC 1.2596T.</title>
        <authorList>
            <person name="Liu Y."/>
        </authorList>
    </citation>
    <scope>NUCLEOTIDE SEQUENCE [LARGE SCALE GENOMIC DNA]</scope>
    <source>
        <strain evidence="3 4">GDMCC 1.2596</strain>
    </source>
</reference>
<proteinExistence type="predicted"/>
<dbReference type="SUPFAM" id="SSF53335">
    <property type="entry name" value="S-adenosyl-L-methionine-dependent methyltransferases"/>
    <property type="match status" value="1"/>
</dbReference>
<evidence type="ECO:0000313" key="3">
    <source>
        <dbReference type="EMBL" id="MET7029091.1"/>
    </source>
</evidence>
<sequence>MINFIHRNTDPELMDDPNVPEAVLRKVLEDISRVNRLLNGNRITVRAVEQLIKETPRDKYTIVDMGCGDGQMLREVADFYRNKDIEVRLVGIDLSEKGIQIAQELSKGYPEIQFLRQDILKLKAEALQCDILLCTLTMHHFSNTEIPIFLDQFVKLANLGVVINDLQRSKVAYYLFKLFSIIFIKTDIGRLDGLTSIKSGFLKDELTAFSKAIPNAYHSVHYKWAFRYLWLIRTNRPSVTK</sequence>
<dbReference type="Proteomes" id="UP001549773">
    <property type="component" value="Unassembled WGS sequence"/>
</dbReference>
<dbReference type="Pfam" id="PF13649">
    <property type="entry name" value="Methyltransf_25"/>
    <property type="match status" value="1"/>
</dbReference>
<comment type="caution">
    <text evidence="3">The sequence shown here is derived from an EMBL/GenBank/DDBJ whole genome shotgun (WGS) entry which is preliminary data.</text>
</comment>
<dbReference type="InterPro" id="IPR041698">
    <property type="entry name" value="Methyltransf_25"/>
</dbReference>
<keyword evidence="3" id="KW-0489">Methyltransferase</keyword>
<name>A0ABV2TUY9_9FLAO</name>
<feature type="domain" description="Methyltransferase" evidence="2">
    <location>
        <begin position="62"/>
        <end position="156"/>
    </location>
</feature>
<keyword evidence="4" id="KW-1185">Reference proteome</keyword>
<dbReference type="CDD" id="cd02440">
    <property type="entry name" value="AdoMet_MTases"/>
    <property type="match status" value="1"/>
</dbReference>
<gene>
    <name evidence="3" type="ORF">ABXZ32_06780</name>
</gene>
<keyword evidence="1" id="KW-0808">Transferase</keyword>
<accession>A0ABV2TUY9</accession>
<dbReference type="GO" id="GO:0032259">
    <property type="term" value="P:methylation"/>
    <property type="evidence" value="ECO:0007669"/>
    <property type="project" value="UniProtKB-KW"/>
</dbReference>
<evidence type="ECO:0000313" key="4">
    <source>
        <dbReference type="Proteomes" id="UP001549773"/>
    </source>
</evidence>
<dbReference type="EMBL" id="JBEWYP010000003">
    <property type="protein sequence ID" value="MET7029091.1"/>
    <property type="molecule type" value="Genomic_DNA"/>
</dbReference>
<dbReference type="Gene3D" id="3.40.50.150">
    <property type="entry name" value="Vaccinia Virus protein VP39"/>
    <property type="match status" value="1"/>
</dbReference>
<dbReference type="RefSeq" id="WP_354617915.1">
    <property type="nucleotide sequence ID" value="NZ_JBEWYP010000003.1"/>
</dbReference>
<dbReference type="GO" id="GO:0008168">
    <property type="term" value="F:methyltransferase activity"/>
    <property type="evidence" value="ECO:0007669"/>
    <property type="project" value="UniProtKB-KW"/>
</dbReference>